<protein>
    <submittedName>
        <fullName evidence="1">Uncharacterized protein</fullName>
    </submittedName>
</protein>
<reference evidence="1 2" key="1">
    <citation type="journal article" date="2019" name="Int. J. Syst. Evol. Microbiol.">
        <title>Capsulimonas corticalis gen. nov., sp. nov., an aerobic capsulated bacterium, of a novel bacterial order, Capsulimonadales ord. nov., of the class Armatimonadia of the phylum Armatimonadetes.</title>
        <authorList>
            <person name="Li J."/>
            <person name="Kudo C."/>
            <person name="Tonouchi A."/>
        </authorList>
    </citation>
    <scope>NUCLEOTIDE SEQUENCE [LARGE SCALE GENOMIC DNA]</scope>
    <source>
        <strain evidence="1 2">AX-7</strain>
    </source>
</reference>
<dbReference type="EMBL" id="AP025739">
    <property type="protein sequence ID" value="BDI28648.1"/>
    <property type="molecule type" value="Genomic_DNA"/>
</dbReference>
<gene>
    <name evidence="1" type="ORF">CCAX7_006990</name>
</gene>
<name>A0A402D1P0_9BACT</name>
<dbReference type="RefSeq" id="WP_119323405.1">
    <property type="nucleotide sequence ID" value="NZ_AP025739.1"/>
</dbReference>
<dbReference type="OrthoDB" id="9800627at2"/>
<proteinExistence type="predicted"/>
<sequence>MIGSGVLNIISIVYGVLAIRMAVDVWRKRRSLFDDQVTPEDLRLANGIASYFLWPPIVLLHEGGHALVAALFGAHGIRLHFFGYWGEITYPPQLTDRQDWWVALAGNLVNYILGIGLALAARYLRVSLIWRIILASAAANQWFVVLLWYPMLCLSGSFLGDFNVIYGKSYWWAGSAIVAAINVISLIGYVWGTYYESGKAWVHKHIWRAETSAPPSQKV</sequence>
<organism evidence="1 2">
    <name type="scientific">Capsulimonas corticalis</name>
    <dbReference type="NCBI Taxonomy" id="2219043"/>
    <lineage>
        <taxon>Bacteria</taxon>
        <taxon>Bacillati</taxon>
        <taxon>Armatimonadota</taxon>
        <taxon>Armatimonadia</taxon>
        <taxon>Capsulimonadales</taxon>
        <taxon>Capsulimonadaceae</taxon>
        <taxon>Capsulimonas</taxon>
    </lineage>
</organism>
<evidence type="ECO:0000313" key="1">
    <source>
        <dbReference type="EMBL" id="BDI28648.1"/>
    </source>
</evidence>
<accession>A0A402D1P0</accession>
<evidence type="ECO:0000313" key="2">
    <source>
        <dbReference type="Proteomes" id="UP000287394"/>
    </source>
</evidence>
<dbReference type="KEGG" id="ccot:CCAX7_006990"/>
<dbReference type="Proteomes" id="UP000287394">
    <property type="component" value="Chromosome"/>
</dbReference>
<dbReference type="AlphaFoldDB" id="A0A402D1P0"/>
<keyword evidence="2" id="KW-1185">Reference proteome</keyword>